<protein>
    <submittedName>
        <fullName evidence="1">Uncharacterized protein</fullName>
    </submittedName>
</protein>
<keyword evidence="2" id="KW-1185">Reference proteome</keyword>
<organism evidence="1 2">
    <name type="scientific">Alkalibacterium iburiense</name>
    <dbReference type="NCBI Taxonomy" id="290589"/>
    <lineage>
        <taxon>Bacteria</taxon>
        <taxon>Bacillati</taxon>
        <taxon>Bacillota</taxon>
        <taxon>Bacilli</taxon>
        <taxon>Lactobacillales</taxon>
        <taxon>Carnobacteriaceae</taxon>
        <taxon>Alkalibacterium</taxon>
    </lineage>
</organism>
<dbReference type="EMBL" id="BAAACW010000167">
    <property type="protein sequence ID" value="GAA0372468.1"/>
    <property type="molecule type" value="Genomic_DNA"/>
</dbReference>
<proteinExistence type="predicted"/>
<sequence length="60" mass="6501">MANGLTSSYECQKNGGMIGNPVSLSLELFICNGMIGKGDFALKLEHKNDSNEGELHLFVK</sequence>
<evidence type="ECO:0000313" key="2">
    <source>
        <dbReference type="Proteomes" id="UP001501166"/>
    </source>
</evidence>
<evidence type="ECO:0000313" key="1">
    <source>
        <dbReference type="EMBL" id="GAA0372468.1"/>
    </source>
</evidence>
<gene>
    <name evidence="1" type="ORF">GCM10008932_24690</name>
</gene>
<dbReference type="Proteomes" id="UP001501166">
    <property type="component" value="Unassembled WGS sequence"/>
</dbReference>
<comment type="caution">
    <text evidence="1">The sequence shown here is derived from an EMBL/GenBank/DDBJ whole genome shotgun (WGS) entry which is preliminary data.</text>
</comment>
<accession>A0ABN0XTZ4</accession>
<reference evidence="1 2" key="1">
    <citation type="journal article" date="2019" name="Int. J. Syst. Evol. Microbiol.">
        <title>The Global Catalogue of Microorganisms (GCM) 10K type strain sequencing project: providing services to taxonomists for standard genome sequencing and annotation.</title>
        <authorList>
            <consortium name="The Broad Institute Genomics Platform"/>
            <consortium name="The Broad Institute Genome Sequencing Center for Infectious Disease"/>
            <person name="Wu L."/>
            <person name="Ma J."/>
        </authorList>
    </citation>
    <scope>NUCLEOTIDE SEQUENCE [LARGE SCALE GENOMIC DNA]</scope>
    <source>
        <strain evidence="1 2">JCM 12662</strain>
    </source>
</reference>
<name>A0ABN0XTZ4_9LACT</name>